<keyword evidence="2" id="KW-1185">Reference proteome</keyword>
<keyword evidence="1" id="KW-0696">RNA-directed RNA polymerase</keyword>
<reference evidence="1" key="1">
    <citation type="journal article" date="2021" name="J Fungi (Basel)">
        <title>Virulence traits and population genomics of the black yeast Aureobasidium melanogenum.</title>
        <authorList>
            <person name="Cernosa A."/>
            <person name="Sun X."/>
            <person name="Gostincar C."/>
            <person name="Fang C."/>
            <person name="Gunde-Cimerman N."/>
            <person name="Song Z."/>
        </authorList>
    </citation>
    <scope>NUCLEOTIDE SEQUENCE</scope>
    <source>
        <strain evidence="1">EXF-9298</strain>
    </source>
</reference>
<dbReference type="Proteomes" id="UP000729357">
    <property type="component" value="Unassembled WGS sequence"/>
</dbReference>
<accession>A0A9P8G4U4</accession>
<protein>
    <submittedName>
        <fullName evidence="1">RNA-directed RNA polymerase</fullName>
    </submittedName>
</protein>
<gene>
    <name evidence="1" type="ORF">KCU98_g72</name>
</gene>
<dbReference type="EMBL" id="JAHFXS010000001">
    <property type="protein sequence ID" value="KAG9991797.1"/>
    <property type="molecule type" value="Genomic_DNA"/>
</dbReference>
<comment type="caution">
    <text evidence="1">The sequence shown here is derived from an EMBL/GenBank/DDBJ whole genome shotgun (WGS) entry which is preliminary data.</text>
</comment>
<evidence type="ECO:0000313" key="2">
    <source>
        <dbReference type="Proteomes" id="UP000729357"/>
    </source>
</evidence>
<keyword evidence="1" id="KW-0548">Nucleotidyltransferase</keyword>
<name>A0A9P8G4U4_AURME</name>
<evidence type="ECO:0000313" key="1">
    <source>
        <dbReference type="EMBL" id="KAG9991797.1"/>
    </source>
</evidence>
<organism evidence="1 2">
    <name type="scientific">Aureobasidium melanogenum</name>
    <name type="common">Aureobasidium pullulans var. melanogenum</name>
    <dbReference type="NCBI Taxonomy" id="46634"/>
    <lineage>
        <taxon>Eukaryota</taxon>
        <taxon>Fungi</taxon>
        <taxon>Dikarya</taxon>
        <taxon>Ascomycota</taxon>
        <taxon>Pezizomycotina</taxon>
        <taxon>Dothideomycetes</taxon>
        <taxon>Dothideomycetidae</taxon>
        <taxon>Dothideales</taxon>
        <taxon>Saccotheciaceae</taxon>
        <taxon>Aureobasidium</taxon>
    </lineage>
</organism>
<dbReference type="AlphaFoldDB" id="A0A9P8G4U4"/>
<dbReference type="GO" id="GO:0003968">
    <property type="term" value="F:RNA-directed RNA polymerase activity"/>
    <property type="evidence" value="ECO:0007669"/>
    <property type="project" value="UniProtKB-KW"/>
</dbReference>
<keyword evidence="1" id="KW-0808">Transferase</keyword>
<feature type="non-terminal residue" evidence="1">
    <location>
        <position position="324"/>
    </location>
</feature>
<proteinExistence type="predicted"/>
<reference evidence="1" key="2">
    <citation type="submission" date="2021-08" db="EMBL/GenBank/DDBJ databases">
        <authorList>
            <person name="Gostincar C."/>
            <person name="Sun X."/>
            <person name="Song Z."/>
            <person name="Gunde-Cimerman N."/>
        </authorList>
    </citation>
    <scope>NUCLEOTIDE SEQUENCE</scope>
    <source>
        <strain evidence="1">EXF-9298</strain>
    </source>
</reference>
<sequence>MRPLYLISRNLVMTAISTTPRRKESSLAVLRPCLFCHERLKRNFQIFQNRDELTIEHHWIWSPCGTADFERDRCGALELHHRSLSDLENDRLESASRSIYGPNLLEKSKRYCTTSVTKASAIAFDVTECYLHIGFHSYSASSVGKSLSDPGSTAGWSADGTEMSQILNQLRGMQDPSLKLKRRHEPTSLGAKIYRVHELSKTSIYLFLIGLAIIADRFTILVHKGHAHEAIRVVLILPQHTIADFGLRTFQIDARNGDDLELSFDDGGSAPFLAKRSNWNLTSNGKVLYDSRSARAVSRRLKEDARLIEGFTMGVGWLMAADAR</sequence>